<keyword evidence="3" id="KW-1133">Transmembrane helix</keyword>
<name>A0A1F5ZUU3_9BACT</name>
<protein>
    <recommendedName>
        <fullName evidence="6">Peptidase C60 sortase A and B</fullName>
    </recommendedName>
</protein>
<feature type="region of interest" description="Disordered" evidence="2">
    <location>
        <begin position="51"/>
        <end position="70"/>
    </location>
</feature>
<dbReference type="SUPFAM" id="SSF63817">
    <property type="entry name" value="Sortase"/>
    <property type="match status" value="1"/>
</dbReference>
<keyword evidence="1" id="KW-0378">Hydrolase</keyword>
<keyword evidence="3" id="KW-0472">Membrane</keyword>
<evidence type="ECO:0000313" key="5">
    <source>
        <dbReference type="Proteomes" id="UP000176253"/>
    </source>
</evidence>
<evidence type="ECO:0000256" key="2">
    <source>
        <dbReference type="SAM" id="MobiDB-lite"/>
    </source>
</evidence>
<dbReference type="Pfam" id="PF04203">
    <property type="entry name" value="Sortase"/>
    <property type="match status" value="1"/>
</dbReference>
<accession>A0A1F5ZUU3</accession>
<sequence length="221" mass="24415">MKKSDIIYRYKRQKNKKPERIRSFSAGLVFMPVMMIFGLLISHGNLTAGTSNGATNTPTPTLTPTPTFTPTPTPVILPSRLIIAKIGVNAHIENLGQDENNNMGIPARWEDVGWYELGVRPGEVGNAVIAGHLDTDRGAQAAFFRLGKLETGDTVEIVNSDGKVLLFRVSEKVVYPYDQVPKEYLFGTADSAKLILVTCKGRFNRSSRNYTDRIAVFAELI</sequence>
<dbReference type="InterPro" id="IPR005754">
    <property type="entry name" value="Sortase"/>
</dbReference>
<feature type="compositionally biased region" description="Pro residues" evidence="2">
    <location>
        <begin position="61"/>
        <end position="70"/>
    </location>
</feature>
<comment type="caution">
    <text evidence="4">The sequence shown here is derived from an EMBL/GenBank/DDBJ whole genome shotgun (WGS) entry which is preliminary data.</text>
</comment>
<evidence type="ECO:0000256" key="3">
    <source>
        <dbReference type="SAM" id="Phobius"/>
    </source>
</evidence>
<dbReference type="InterPro" id="IPR023365">
    <property type="entry name" value="Sortase_dom-sf"/>
</dbReference>
<evidence type="ECO:0008006" key="6">
    <source>
        <dbReference type="Google" id="ProtNLM"/>
    </source>
</evidence>
<organism evidence="4 5">
    <name type="scientific">Candidatus Gottesmanbacteria bacterium RIFCSPHIGHO2_02_FULL_39_14</name>
    <dbReference type="NCBI Taxonomy" id="1798383"/>
    <lineage>
        <taxon>Bacteria</taxon>
        <taxon>Candidatus Gottesmaniibacteriota</taxon>
    </lineage>
</organism>
<dbReference type="GO" id="GO:0016787">
    <property type="term" value="F:hydrolase activity"/>
    <property type="evidence" value="ECO:0007669"/>
    <property type="project" value="UniProtKB-KW"/>
</dbReference>
<keyword evidence="3" id="KW-0812">Transmembrane</keyword>
<dbReference type="Gene3D" id="2.40.260.10">
    <property type="entry name" value="Sortase"/>
    <property type="match status" value="1"/>
</dbReference>
<dbReference type="AlphaFoldDB" id="A0A1F5ZUU3"/>
<dbReference type="STRING" id="1798383.A3D78_02925"/>
<dbReference type="EMBL" id="MFJM01000070">
    <property type="protein sequence ID" value="OGG15837.1"/>
    <property type="molecule type" value="Genomic_DNA"/>
</dbReference>
<dbReference type="Proteomes" id="UP000176253">
    <property type="component" value="Unassembled WGS sequence"/>
</dbReference>
<evidence type="ECO:0000313" key="4">
    <source>
        <dbReference type="EMBL" id="OGG15837.1"/>
    </source>
</evidence>
<proteinExistence type="predicted"/>
<dbReference type="CDD" id="cd05829">
    <property type="entry name" value="Sortase_F"/>
    <property type="match status" value="1"/>
</dbReference>
<feature type="transmembrane region" description="Helical" evidence="3">
    <location>
        <begin position="21"/>
        <end position="41"/>
    </location>
</feature>
<reference evidence="4 5" key="1">
    <citation type="journal article" date="2016" name="Nat. Commun.">
        <title>Thousands of microbial genomes shed light on interconnected biogeochemical processes in an aquifer system.</title>
        <authorList>
            <person name="Anantharaman K."/>
            <person name="Brown C.T."/>
            <person name="Hug L.A."/>
            <person name="Sharon I."/>
            <person name="Castelle C.J."/>
            <person name="Probst A.J."/>
            <person name="Thomas B.C."/>
            <person name="Singh A."/>
            <person name="Wilkins M.J."/>
            <person name="Karaoz U."/>
            <person name="Brodie E.L."/>
            <person name="Williams K.H."/>
            <person name="Hubbard S.S."/>
            <person name="Banfield J.F."/>
        </authorList>
    </citation>
    <scope>NUCLEOTIDE SEQUENCE [LARGE SCALE GENOMIC DNA]</scope>
</reference>
<gene>
    <name evidence="4" type="ORF">A3D78_02925</name>
</gene>
<dbReference type="InterPro" id="IPR042001">
    <property type="entry name" value="Sortase_F"/>
</dbReference>
<evidence type="ECO:0000256" key="1">
    <source>
        <dbReference type="ARBA" id="ARBA00022801"/>
    </source>
</evidence>